<proteinExistence type="inferred from homology"/>
<dbReference type="InterPro" id="IPR011992">
    <property type="entry name" value="EF-hand-dom_pair"/>
</dbReference>
<reference evidence="7" key="1">
    <citation type="submission" date="2021-01" db="EMBL/GenBank/DDBJ databases">
        <authorList>
            <person name="Zahm M."/>
            <person name="Roques C."/>
            <person name="Cabau C."/>
            <person name="Klopp C."/>
            <person name="Donnadieu C."/>
            <person name="Jouanno E."/>
            <person name="Lampietro C."/>
            <person name="Louis A."/>
            <person name="Herpin A."/>
            <person name="Echchiki A."/>
            <person name="Berthelot C."/>
            <person name="Parey E."/>
            <person name="Roest-Crollius H."/>
            <person name="Braasch I."/>
            <person name="Postlethwait J."/>
            <person name="Bobe J."/>
            <person name="Montfort J."/>
            <person name="Bouchez O."/>
            <person name="Begum T."/>
            <person name="Mejri S."/>
            <person name="Adams A."/>
            <person name="Chen W.-J."/>
            <person name="Guiguen Y."/>
        </authorList>
    </citation>
    <scope>NUCLEOTIDE SEQUENCE</scope>
    <source>
        <strain evidence="7">YG-15Mar2019-1</strain>
        <tissue evidence="7">Brain</tissue>
    </source>
</reference>
<dbReference type="EMBL" id="JAFDVH010000010">
    <property type="protein sequence ID" value="KAG7469457.1"/>
    <property type="molecule type" value="Genomic_DNA"/>
</dbReference>
<comment type="caution">
    <text evidence="7">The sequence shown here is derived from an EMBL/GenBank/DDBJ whole genome shotgun (WGS) entry which is preliminary data.</text>
</comment>
<dbReference type="Proteomes" id="UP001046870">
    <property type="component" value="Chromosome 10"/>
</dbReference>
<evidence type="ECO:0000256" key="4">
    <source>
        <dbReference type="ARBA" id="ARBA00022837"/>
    </source>
</evidence>
<dbReference type="InterPro" id="IPR013787">
    <property type="entry name" value="S100_Ca-bd_sub"/>
</dbReference>
<evidence type="ECO:0000256" key="3">
    <source>
        <dbReference type="ARBA" id="ARBA00022737"/>
    </source>
</evidence>
<protein>
    <recommendedName>
        <fullName evidence="5">Protein S100</fullName>
    </recommendedName>
    <alternativeName>
        <fullName evidence="5">S100 calcium-binding protein</fullName>
    </alternativeName>
</protein>
<dbReference type="PROSITE" id="PS00018">
    <property type="entry name" value="EF_HAND_1"/>
    <property type="match status" value="1"/>
</dbReference>
<evidence type="ECO:0000256" key="1">
    <source>
        <dbReference type="ARBA" id="ARBA00007323"/>
    </source>
</evidence>
<dbReference type="OrthoDB" id="26525at2759"/>
<dbReference type="GO" id="GO:0046914">
    <property type="term" value="F:transition metal ion binding"/>
    <property type="evidence" value="ECO:0007669"/>
    <property type="project" value="InterPro"/>
</dbReference>
<dbReference type="GO" id="GO:0048306">
    <property type="term" value="F:calcium-dependent protein binding"/>
    <property type="evidence" value="ECO:0007669"/>
    <property type="project" value="TreeGrafter"/>
</dbReference>
<dbReference type="SUPFAM" id="SSF47473">
    <property type="entry name" value="EF-hand"/>
    <property type="match status" value="1"/>
</dbReference>
<dbReference type="Pfam" id="PF01023">
    <property type="entry name" value="S_100"/>
    <property type="match status" value="1"/>
</dbReference>
<evidence type="ECO:0000256" key="5">
    <source>
        <dbReference type="RuleBase" id="RU361184"/>
    </source>
</evidence>
<evidence type="ECO:0000256" key="2">
    <source>
        <dbReference type="ARBA" id="ARBA00022723"/>
    </source>
</evidence>
<dbReference type="PANTHER" id="PTHR11639">
    <property type="entry name" value="S100 CALCIUM-BINDING PROTEIN"/>
    <property type="match status" value="1"/>
</dbReference>
<dbReference type="InterPro" id="IPR034325">
    <property type="entry name" value="S-100_dom"/>
</dbReference>
<evidence type="ECO:0000313" key="7">
    <source>
        <dbReference type="EMBL" id="KAG7469457.1"/>
    </source>
</evidence>
<accession>A0A9D3TBS2</accession>
<dbReference type="InterPro" id="IPR001751">
    <property type="entry name" value="S100/CaBP7/8-like_CS"/>
</dbReference>
<dbReference type="SMART" id="SM00054">
    <property type="entry name" value="EFh"/>
    <property type="match status" value="1"/>
</dbReference>
<dbReference type="InterPro" id="IPR018247">
    <property type="entry name" value="EF_Hand_1_Ca_BS"/>
</dbReference>
<keyword evidence="4 5" id="KW-0106">Calcium</keyword>
<dbReference type="AlphaFoldDB" id="A0A9D3TBS2"/>
<dbReference type="GO" id="GO:0005737">
    <property type="term" value="C:cytoplasm"/>
    <property type="evidence" value="ECO:0007669"/>
    <property type="project" value="TreeGrafter"/>
</dbReference>
<keyword evidence="8" id="KW-1185">Reference proteome</keyword>
<keyword evidence="3" id="KW-0677">Repeat</keyword>
<dbReference type="Gene3D" id="1.10.238.10">
    <property type="entry name" value="EF-hand"/>
    <property type="match status" value="1"/>
</dbReference>
<dbReference type="CDD" id="cd00213">
    <property type="entry name" value="S-100"/>
    <property type="match status" value="1"/>
</dbReference>
<dbReference type="PROSITE" id="PS50222">
    <property type="entry name" value="EF_HAND_2"/>
    <property type="match status" value="1"/>
</dbReference>
<keyword evidence="2 5" id="KW-0479">Metal-binding</keyword>
<gene>
    <name evidence="7" type="ORF">MATL_G00129010</name>
</gene>
<dbReference type="InterPro" id="IPR002048">
    <property type="entry name" value="EF_hand_dom"/>
</dbReference>
<dbReference type="SMART" id="SM01394">
    <property type="entry name" value="S_100"/>
    <property type="match status" value="1"/>
</dbReference>
<evidence type="ECO:0000259" key="6">
    <source>
        <dbReference type="PROSITE" id="PS50222"/>
    </source>
</evidence>
<dbReference type="PANTHER" id="PTHR11639:SF134">
    <property type="entry name" value="PROTEIN S100-A1-RELATED"/>
    <property type="match status" value="1"/>
</dbReference>
<name>A0A9D3TBS2_MEGAT</name>
<dbReference type="PROSITE" id="PS00303">
    <property type="entry name" value="S100_CABP"/>
    <property type="match status" value="1"/>
</dbReference>
<sequence>MAKQVQRMECVHSLTVCSHSAAMEPSHLEATVLTMVSVFKKYASKDGKSGTLSRLEFKQMIEKELCGFLQSQKDPSQVDKIMKELDANGDGELDFLEFSTLVISLSMVCNKVMGELEAGKK</sequence>
<comment type="similarity">
    <text evidence="1 5">Belongs to the S-100 family.</text>
</comment>
<feature type="domain" description="EF-hand" evidence="6">
    <location>
        <begin position="73"/>
        <end position="108"/>
    </location>
</feature>
<evidence type="ECO:0000313" key="8">
    <source>
        <dbReference type="Proteomes" id="UP001046870"/>
    </source>
</evidence>
<dbReference type="GO" id="GO:0005509">
    <property type="term" value="F:calcium ion binding"/>
    <property type="evidence" value="ECO:0007669"/>
    <property type="project" value="InterPro"/>
</dbReference>
<organism evidence="7 8">
    <name type="scientific">Megalops atlanticus</name>
    <name type="common">Tarpon</name>
    <name type="synonym">Clupea gigantea</name>
    <dbReference type="NCBI Taxonomy" id="7932"/>
    <lineage>
        <taxon>Eukaryota</taxon>
        <taxon>Metazoa</taxon>
        <taxon>Chordata</taxon>
        <taxon>Craniata</taxon>
        <taxon>Vertebrata</taxon>
        <taxon>Euteleostomi</taxon>
        <taxon>Actinopterygii</taxon>
        <taxon>Neopterygii</taxon>
        <taxon>Teleostei</taxon>
        <taxon>Elopiformes</taxon>
        <taxon>Megalopidae</taxon>
        <taxon>Megalops</taxon>
    </lineage>
</organism>
<dbReference type="Pfam" id="PF00036">
    <property type="entry name" value="EF-hand_1"/>
    <property type="match status" value="1"/>
</dbReference>
<dbReference type="GO" id="GO:0005615">
    <property type="term" value="C:extracellular space"/>
    <property type="evidence" value="ECO:0007669"/>
    <property type="project" value="TreeGrafter"/>
</dbReference>